<proteinExistence type="predicted"/>
<organism evidence="2 3">
    <name type="scientific">Romanomermis culicivorax</name>
    <name type="common">Nematode worm</name>
    <dbReference type="NCBI Taxonomy" id="13658"/>
    <lineage>
        <taxon>Eukaryota</taxon>
        <taxon>Metazoa</taxon>
        <taxon>Ecdysozoa</taxon>
        <taxon>Nematoda</taxon>
        <taxon>Enoplea</taxon>
        <taxon>Dorylaimia</taxon>
        <taxon>Mermithida</taxon>
        <taxon>Mermithoidea</taxon>
        <taxon>Mermithidae</taxon>
        <taxon>Romanomermis</taxon>
    </lineage>
</organism>
<evidence type="ECO:0000256" key="1">
    <source>
        <dbReference type="SAM" id="MobiDB-lite"/>
    </source>
</evidence>
<feature type="region of interest" description="Disordered" evidence="1">
    <location>
        <begin position="1"/>
        <end position="20"/>
    </location>
</feature>
<dbReference type="Proteomes" id="UP000887565">
    <property type="component" value="Unplaced"/>
</dbReference>
<protein>
    <submittedName>
        <fullName evidence="3">Uncharacterized protein</fullName>
    </submittedName>
</protein>
<dbReference type="AlphaFoldDB" id="A0A915HQF4"/>
<evidence type="ECO:0000313" key="3">
    <source>
        <dbReference type="WBParaSite" id="nRc.2.0.1.t03741-RA"/>
    </source>
</evidence>
<keyword evidence="2" id="KW-1185">Reference proteome</keyword>
<accession>A0A915HQF4</accession>
<dbReference type="WBParaSite" id="nRc.2.0.1.t03741-RA">
    <property type="protein sequence ID" value="nRc.2.0.1.t03741-RA"/>
    <property type="gene ID" value="nRc.2.0.1.g03741"/>
</dbReference>
<reference evidence="3" key="1">
    <citation type="submission" date="2022-11" db="UniProtKB">
        <authorList>
            <consortium name="WormBaseParasite"/>
        </authorList>
    </citation>
    <scope>IDENTIFICATION</scope>
</reference>
<evidence type="ECO:0000313" key="2">
    <source>
        <dbReference type="Proteomes" id="UP000887565"/>
    </source>
</evidence>
<name>A0A915HQF4_ROMCU</name>
<sequence>MIGVNAKKQTMIGRQNPPLAPAATLAPAEDHRSSLAIANANECHHDCEPSPDQWPQDLLPVPAKLVSFQQPQPRTEILLEQLIQRWDRDCKERQSWYHPEKYQHSTRDQPPQQHFQPCDTYHDCSDCSASQDCPHPAQYQPTGLWHHAYKSGTHNTKDCIWLKRQNAQRNQHHDQGRPPYAMQLLSLDFRSNSNDVHGQCKWRL</sequence>